<organism evidence="1">
    <name type="scientific">marine sediment metagenome</name>
    <dbReference type="NCBI Taxonomy" id="412755"/>
    <lineage>
        <taxon>unclassified sequences</taxon>
        <taxon>metagenomes</taxon>
        <taxon>ecological metagenomes</taxon>
    </lineage>
</organism>
<protein>
    <submittedName>
        <fullName evidence="1">Uncharacterized protein</fullName>
    </submittedName>
</protein>
<proteinExistence type="predicted"/>
<dbReference type="AlphaFoldDB" id="A0A0F9I2X7"/>
<gene>
    <name evidence="1" type="ORF">LCGC14_1992050</name>
</gene>
<sequence length="56" mass="6760">MVGIKRRRIIKPSIIRRRRPIRRTKVTGKTTGEIGKIARDKNRKAITKIKRRIRRR</sequence>
<name>A0A0F9I2X7_9ZZZZ</name>
<reference evidence="1" key="1">
    <citation type="journal article" date="2015" name="Nature">
        <title>Complex archaea that bridge the gap between prokaryotes and eukaryotes.</title>
        <authorList>
            <person name="Spang A."/>
            <person name="Saw J.H."/>
            <person name="Jorgensen S.L."/>
            <person name="Zaremba-Niedzwiedzka K."/>
            <person name="Martijn J."/>
            <person name="Lind A.E."/>
            <person name="van Eijk R."/>
            <person name="Schleper C."/>
            <person name="Guy L."/>
            <person name="Ettema T.J."/>
        </authorList>
    </citation>
    <scope>NUCLEOTIDE SEQUENCE</scope>
</reference>
<evidence type="ECO:0000313" key="1">
    <source>
        <dbReference type="EMBL" id="KKL81712.1"/>
    </source>
</evidence>
<dbReference type="EMBL" id="LAZR01022483">
    <property type="protein sequence ID" value="KKL81712.1"/>
    <property type="molecule type" value="Genomic_DNA"/>
</dbReference>
<comment type="caution">
    <text evidence="1">The sequence shown here is derived from an EMBL/GenBank/DDBJ whole genome shotgun (WGS) entry which is preliminary data.</text>
</comment>
<accession>A0A0F9I2X7</accession>